<reference evidence="1" key="1">
    <citation type="journal article" date="2020" name="mSystems">
        <title>Genome- and Community-Level Interaction Insights into Carbon Utilization and Element Cycling Functions of Hydrothermarchaeota in Hydrothermal Sediment.</title>
        <authorList>
            <person name="Zhou Z."/>
            <person name="Liu Y."/>
            <person name="Xu W."/>
            <person name="Pan J."/>
            <person name="Luo Z.H."/>
            <person name="Li M."/>
        </authorList>
    </citation>
    <scope>NUCLEOTIDE SEQUENCE [LARGE SCALE GENOMIC DNA]</scope>
    <source>
        <strain evidence="1">SpSt-402</strain>
    </source>
</reference>
<dbReference type="PANTHER" id="PTHR45588">
    <property type="entry name" value="TPR DOMAIN-CONTAINING PROTEIN"/>
    <property type="match status" value="1"/>
</dbReference>
<name>A0A832M2N9_9CYAN</name>
<gene>
    <name evidence="1" type="ORF">ENR47_04340</name>
</gene>
<evidence type="ECO:0008006" key="2">
    <source>
        <dbReference type="Google" id="ProtNLM"/>
    </source>
</evidence>
<sequence length="572" mass="63513">MKRAKFFLTVALTIGLIVGLAKPLTLLQAQATTHSAHSHIAQTQVDHTKQPEHQPKVRLHKDLGNHHHPISTKSKLAQRYFDQGLTLAYGFNHAEAARLFQQAASLDSTCAMCYWGEALVLGPNINAGMEKDALPQAVKAIQKATERKQYATPKEQAYINALAKRYPTQPVSDRKPFDVAFANAMREVVKQYPDDLDAATLFAEALMDTTPWDYWEENGTPKQEGKEIMATLESVLQRDPNHAGANHLYIHAVEKERPDLGVPSADRLMKLVPNSGHLVHMASHIYIRVGRYHDAVVSNQRGIAADQEYIAAGCHVPGMYPLVYMPHNHHFLWFAASMTGQSKVAIEAAQQTAKVDEKLMQVPELAGMLQHFSAIPLYTYIRFGKWDQILSMPAPAADLKYPNGVWHYARGKALLAKGQSQPAMQELEKLKAIAADPALKEIKVGGFNTTATILNIASNVLAGELAAQRQDYDSAIAHLKTAVQIEDALVYTEPADWYQPTRQALGAVLLKAGRPQAAEAVYREDLKIYPDNGWSLYGLAQSLQAQKKTREAKAVQQQFKQAWKYADVSHPL</sequence>
<dbReference type="Gene3D" id="1.25.40.10">
    <property type="entry name" value="Tetratricopeptide repeat domain"/>
    <property type="match status" value="2"/>
</dbReference>
<dbReference type="InterPro" id="IPR019734">
    <property type="entry name" value="TPR_rpt"/>
</dbReference>
<accession>A0A832M2N9</accession>
<dbReference type="EMBL" id="DSRD01000283">
    <property type="protein sequence ID" value="HGW93500.1"/>
    <property type="molecule type" value="Genomic_DNA"/>
</dbReference>
<dbReference type="SMART" id="SM00028">
    <property type="entry name" value="TPR"/>
    <property type="match status" value="4"/>
</dbReference>
<protein>
    <recommendedName>
        <fullName evidence="2">Tetratricopeptide repeat protein</fullName>
    </recommendedName>
</protein>
<proteinExistence type="predicted"/>
<comment type="caution">
    <text evidence="1">The sequence shown here is derived from an EMBL/GenBank/DDBJ whole genome shotgun (WGS) entry which is preliminary data.</text>
</comment>
<dbReference type="PANTHER" id="PTHR45588:SF1">
    <property type="entry name" value="WW DOMAIN-CONTAINING PROTEIN"/>
    <property type="match status" value="1"/>
</dbReference>
<organism evidence="1">
    <name type="scientific">Oscillatoriales cyanobacterium SpSt-402</name>
    <dbReference type="NCBI Taxonomy" id="2282168"/>
    <lineage>
        <taxon>Bacteria</taxon>
        <taxon>Bacillati</taxon>
        <taxon>Cyanobacteriota</taxon>
        <taxon>Cyanophyceae</taxon>
        <taxon>Oscillatoriophycideae</taxon>
        <taxon>Oscillatoriales</taxon>
    </lineage>
</organism>
<dbReference type="InterPro" id="IPR011990">
    <property type="entry name" value="TPR-like_helical_dom_sf"/>
</dbReference>
<dbReference type="SUPFAM" id="SSF48452">
    <property type="entry name" value="TPR-like"/>
    <property type="match status" value="2"/>
</dbReference>
<dbReference type="AlphaFoldDB" id="A0A832M2N9"/>
<evidence type="ECO:0000313" key="1">
    <source>
        <dbReference type="EMBL" id="HGW93500.1"/>
    </source>
</evidence>